<evidence type="ECO:0000256" key="1">
    <source>
        <dbReference type="ARBA" id="ARBA00022679"/>
    </source>
</evidence>
<accession>A0A544TNU1</accession>
<sequence>MEKKQEIFIRLLRVSDAEELLLLEVENRDFFQLYSPLKDDRFYSIEGQVERIENSISRSEQDTFYSFGIFITENEQLIGNVTLSEIVRGDLQSCWIGYYLDKRQNGKGYMTEAVKLAVDYGFKELKLHRIEAGVMPHNKASIKVLEKAGFHKEGIAKENVRINGKWEDHQTLAIINK</sequence>
<dbReference type="PANTHER" id="PTHR43792">
    <property type="entry name" value="GNAT FAMILY, PUTATIVE (AFU_ORTHOLOGUE AFUA_3G00765)-RELATED-RELATED"/>
    <property type="match status" value="1"/>
</dbReference>
<feature type="domain" description="N-acetyltransferase" evidence="4">
    <location>
        <begin position="7"/>
        <end position="173"/>
    </location>
</feature>
<dbReference type="Proteomes" id="UP000316626">
    <property type="component" value="Unassembled WGS sequence"/>
</dbReference>
<dbReference type="GO" id="GO:0008999">
    <property type="term" value="F:protein-N-terminal-alanine acetyltransferase activity"/>
    <property type="evidence" value="ECO:0007669"/>
    <property type="project" value="TreeGrafter"/>
</dbReference>
<keyword evidence="2" id="KW-0012">Acyltransferase</keyword>
<dbReference type="InterPro" id="IPR000182">
    <property type="entry name" value="GNAT_dom"/>
</dbReference>
<dbReference type="SUPFAM" id="SSF55729">
    <property type="entry name" value="Acyl-CoA N-acyltransferases (Nat)"/>
    <property type="match status" value="1"/>
</dbReference>
<dbReference type="AlphaFoldDB" id="A0A544TNU1"/>
<comment type="caution">
    <text evidence="5">The sequence shown here is derived from an EMBL/GenBank/DDBJ whole genome shotgun (WGS) entry which is preliminary data.</text>
</comment>
<evidence type="ECO:0000256" key="3">
    <source>
        <dbReference type="ARBA" id="ARBA00038502"/>
    </source>
</evidence>
<keyword evidence="1 5" id="KW-0808">Transferase</keyword>
<dbReference type="OrthoDB" id="9795206at2"/>
<evidence type="ECO:0000313" key="6">
    <source>
        <dbReference type="Proteomes" id="UP000316626"/>
    </source>
</evidence>
<dbReference type="Pfam" id="PF13302">
    <property type="entry name" value="Acetyltransf_3"/>
    <property type="match status" value="1"/>
</dbReference>
<name>A0A544TNU1_9BACI</name>
<evidence type="ECO:0000313" key="5">
    <source>
        <dbReference type="EMBL" id="TQR19111.1"/>
    </source>
</evidence>
<dbReference type="InterPro" id="IPR051531">
    <property type="entry name" value="N-acetyltransferase"/>
</dbReference>
<dbReference type="Gene3D" id="3.40.630.30">
    <property type="match status" value="1"/>
</dbReference>
<dbReference type="PROSITE" id="PS51186">
    <property type="entry name" value="GNAT"/>
    <property type="match status" value="1"/>
</dbReference>
<reference evidence="5 6" key="1">
    <citation type="submission" date="2019-06" db="EMBL/GenBank/DDBJ databases">
        <title>Psychrobacillus vulpis sp. nov., a new species isolated from feces of a red fox that inhabits in The Tablas de Daimiel Natural Park, Albacete, Spain.</title>
        <authorList>
            <person name="Rodriguez M."/>
            <person name="Reina J.C."/>
            <person name="Bejar V."/>
            <person name="Llamas I."/>
        </authorList>
    </citation>
    <scope>NUCLEOTIDE SEQUENCE [LARGE SCALE GENOMIC DNA]</scope>
    <source>
        <strain evidence="5 6">Z8</strain>
    </source>
</reference>
<dbReference type="GO" id="GO:0005737">
    <property type="term" value="C:cytoplasm"/>
    <property type="evidence" value="ECO:0007669"/>
    <property type="project" value="TreeGrafter"/>
</dbReference>
<dbReference type="InterPro" id="IPR016181">
    <property type="entry name" value="Acyl_CoA_acyltransferase"/>
</dbReference>
<dbReference type="EMBL" id="VDGI01000016">
    <property type="protein sequence ID" value="TQR19111.1"/>
    <property type="molecule type" value="Genomic_DNA"/>
</dbReference>
<evidence type="ECO:0000256" key="2">
    <source>
        <dbReference type="ARBA" id="ARBA00023315"/>
    </source>
</evidence>
<dbReference type="PANTHER" id="PTHR43792:SF8">
    <property type="entry name" value="[RIBOSOMAL PROTEIN US5]-ALANINE N-ACETYLTRANSFERASE"/>
    <property type="match status" value="1"/>
</dbReference>
<keyword evidence="6" id="KW-1185">Reference proteome</keyword>
<organism evidence="5 6">
    <name type="scientific">Psychrobacillus vulpis</name>
    <dbReference type="NCBI Taxonomy" id="2325572"/>
    <lineage>
        <taxon>Bacteria</taxon>
        <taxon>Bacillati</taxon>
        <taxon>Bacillota</taxon>
        <taxon>Bacilli</taxon>
        <taxon>Bacillales</taxon>
        <taxon>Bacillaceae</taxon>
        <taxon>Psychrobacillus</taxon>
    </lineage>
</organism>
<comment type="similarity">
    <text evidence="3">Belongs to the acetyltransferase family. RimJ subfamily.</text>
</comment>
<evidence type="ECO:0000259" key="4">
    <source>
        <dbReference type="PROSITE" id="PS51186"/>
    </source>
</evidence>
<gene>
    <name evidence="5" type="ORF">FG384_13965</name>
</gene>
<dbReference type="FunFam" id="3.40.630.30:FF:000005">
    <property type="entry name" value="Ribosomal protein alanine acetyltransferase"/>
    <property type="match status" value="1"/>
</dbReference>
<dbReference type="RefSeq" id="WP_142643225.1">
    <property type="nucleotide sequence ID" value="NZ_VDGI01000016.1"/>
</dbReference>
<protein>
    <submittedName>
        <fullName evidence="5">GNAT family N-acetyltransferase</fullName>
    </submittedName>
</protein>
<proteinExistence type="inferred from homology"/>